<dbReference type="AlphaFoldDB" id="A0A077ZN81"/>
<proteinExistence type="predicted"/>
<accession>A0A077ZN81</accession>
<feature type="compositionally biased region" description="Basic and acidic residues" evidence="2">
    <location>
        <begin position="311"/>
        <end position="320"/>
    </location>
</feature>
<dbReference type="OrthoDB" id="282259at2759"/>
<dbReference type="InParanoid" id="A0A077ZN81"/>
<gene>
    <name evidence="3" type="primary">Contig8760.g9351</name>
    <name evidence="3" type="ORF">STYLEM_321</name>
</gene>
<dbReference type="EMBL" id="CCKQ01000317">
    <property type="protein sequence ID" value="CDW71378.1"/>
    <property type="molecule type" value="Genomic_DNA"/>
</dbReference>
<dbReference type="Pfam" id="PF02493">
    <property type="entry name" value="MORN"/>
    <property type="match status" value="7"/>
</dbReference>
<name>A0A077ZN81_STYLE</name>
<keyword evidence="4" id="KW-1185">Reference proteome</keyword>
<dbReference type="SMART" id="SM00698">
    <property type="entry name" value="MORN"/>
    <property type="match status" value="7"/>
</dbReference>
<evidence type="ECO:0008006" key="5">
    <source>
        <dbReference type="Google" id="ProtNLM"/>
    </source>
</evidence>
<evidence type="ECO:0000256" key="2">
    <source>
        <dbReference type="SAM" id="MobiDB-lite"/>
    </source>
</evidence>
<dbReference type="Proteomes" id="UP000039865">
    <property type="component" value="Unassembled WGS sequence"/>
</dbReference>
<reference evidence="3 4" key="1">
    <citation type="submission" date="2014-06" db="EMBL/GenBank/DDBJ databases">
        <authorList>
            <person name="Swart Estienne"/>
        </authorList>
    </citation>
    <scope>NUCLEOTIDE SEQUENCE [LARGE SCALE GENOMIC DNA]</scope>
    <source>
        <strain evidence="3 4">130c</strain>
    </source>
</reference>
<evidence type="ECO:0000313" key="3">
    <source>
        <dbReference type="EMBL" id="CDW71378.1"/>
    </source>
</evidence>
<feature type="region of interest" description="Disordered" evidence="2">
    <location>
        <begin position="285"/>
        <end position="351"/>
    </location>
</feature>
<dbReference type="SUPFAM" id="SSF82185">
    <property type="entry name" value="Histone H3 K4-specific methyltransferase SET7/9 N-terminal domain"/>
    <property type="match status" value="2"/>
</dbReference>
<feature type="compositionally biased region" description="Polar residues" evidence="2">
    <location>
        <begin position="337"/>
        <end position="351"/>
    </location>
</feature>
<evidence type="ECO:0000256" key="1">
    <source>
        <dbReference type="ARBA" id="ARBA00022737"/>
    </source>
</evidence>
<feature type="compositionally biased region" description="Polar residues" evidence="2">
    <location>
        <begin position="296"/>
        <end position="310"/>
    </location>
</feature>
<protein>
    <recommendedName>
        <fullName evidence="5">Morn repeat protein</fullName>
    </recommendedName>
</protein>
<dbReference type="Gene3D" id="2.20.110.10">
    <property type="entry name" value="Histone H3 K4-specific methyltransferase SET7/9 N-terminal domain"/>
    <property type="match status" value="3"/>
</dbReference>
<evidence type="ECO:0000313" key="4">
    <source>
        <dbReference type="Proteomes" id="UP000039865"/>
    </source>
</evidence>
<organism evidence="3 4">
    <name type="scientific">Stylonychia lemnae</name>
    <name type="common">Ciliate</name>
    <dbReference type="NCBI Taxonomy" id="5949"/>
    <lineage>
        <taxon>Eukaryota</taxon>
        <taxon>Sar</taxon>
        <taxon>Alveolata</taxon>
        <taxon>Ciliophora</taxon>
        <taxon>Intramacronucleata</taxon>
        <taxon>Spirotrichea</taxon>
        <taxon>Stichotrichia</taxon>
        <taxon>Sporadotrichida</taxon>
        <taxon>Oxytrichidae</taxon>
        <taxon>Stylonychinae</taxon>
        <taxon>Stylonychia</taxon>
    </lineage>
</organism>
<dbReference type="PANTHER" id="PTHR43215:SF14">
    <property type="entry name" value="RADIAL SPOKE HEAD 1 HOMOLOG"/>
    <property type="match status" value="1"/>
</dbReference>
<dbReference type="InterPro" id="IPR003409">
    <property type="entry name" value="MORN"/>
</dbReference>
<dbReference type="PANTHER" id="PTHR43215">
    <property type="entry name" value="RADIAL SPOKE HEAD 1 HOMOLOG"/>
    <property type="match status" value="1"/>
</dbReference>
<sequence>MKANGLKISDMALGMNCTLMVIYIMGNMYEGKQKEKEHTFGVMEKPMKVNGFMGESMDIYVGQWRNGETSGYGVYTANSGQKYEGTWKHSCKHGKGTETFPNGDVYVGNYKGGYPQGQGKMMHKDGSIYEGNFDRGVKLGKGRWYKTVKKDDYIQKKKIKIDYVYIGDFQNNKKNGYGVFTWGQISTYEGQFSNDHRHGFGVCQWYDGSKYEGEWRQGVQYGKGKLTMKDGTVKQGIFQNNTLMHEIKSEEDTLKDSLQKSINRFLTLRSDFSIAKTLKRSALSSQRKKRREDKFNMSSNRDTILNIKSVQESDYKRMKSEQSSPQLKERFRKNRKSQSLLSNPDSSYRLN</sequence>
<keyword evidence="1" id="KW-0677">Repeat</keyword>